<feature type="repeat" description="ANK" evidence="3">
    <location>
        <begin position="43"/>
        <end position="75"/>
    </location>
</feature>
<dbReference type="SUPFAM" id="SSF48403">
    <property type="entry name" value="Ankyrin repeat"/>
    <property type="match status" value="1"/>
</dbReference>
<proteinExistence type="predicted"/>
<dbReference type="PANTHER" id="PTHR24171:SF8">
    <property type="entry name" value="BRCA1-ASSOCIATED RING DOMAIN PROTEIN 1"/>
    <property type="match status" value="1"/>
</dbReference>
<keyword evidence="1" id="KW-0677">Repeat</keyword>
<evidence type="ECO:0000256" key="3">
    <source>
        <dbReference type="PROSITE-ProRule" id="PRU00023"/>
    </source>
</evidence>
<dbReference type="Pfam" id="PF13637">
    <property type="entry name" value="Ank_4"/>
    <property type="match status" value="1"/>
</dbReference>
<dbReference type="PANTHER" id="PTHR24171">
    <property type="entry name" value="ANKYRIN REPEAT DOMAIN-CONTAINING PROTEIN 39-RELATED"/>
    <property type="match status" value="1"/>
</dbReference>
<dbReference type="PROSITE" id="PS50088">
    <property type="entry name" value="ANK_REPEAT"/>
    <property type="match status" value="3"/>
</dbReference>
<keyword evidence="2 3" id="KW-0040">ANK repeat</keyword>
<dbReference type="GO" id="GO:0004842">
    <property type="term" value="F:ubiquitin-protein transferase activity"/>
    <property type="evidence" value="ECO:0007669"/>
    <property type="project" value="TreeGrafter"/>
</dbReference>
<feature type="repeat" description="ANK" evidence="3">
    <location>
        <begin position="76"/>
        <end position="108"/>
    </location>
</feature>
<sequence length="183" mass="19559">MSDVEILLVSLSEAAKNGNVDKLKEVLAVCSQELVNDSSASSSGYTPLHYAAWNGMGKSVELLAAAKADVNAADKYGRTPLHLAARMGMIAVIEKLVALGARIEVRQQLSASPLHYAALEGHTAACQKLLKLRANLHAVNGAGKTAIMLAESRDHHKTIEYLKHAAGKHLAPPASNSEREWTM</sequence>
<dbReference type="GO" id="GO:0085020">
    <property type="term" value="P:protein K6-linked ubiquitination"/>
    <property type="evidence" value="ECO:0007669"/>
    <property type="project" value="TreeGrafter"/>
</dbReference>
<protein>
    <submittedName>
        <fullName evidence="4">Uncharacterized protein</fullName>
    </submittedName>
</protein>
<feature type="repeat" description="ANK" evidence="3">
    <location>
        <begin position="109"/>
        <end position="141"/>
    </location>
</feature>
<reference evidence="4" key="1">
    <citation type="submission" date="2021-01" db="EMBL/GenBank/DDBJ databases">
        <authorList>
            <person name="Corre E."/>
            <person name="Pelletier E."/>
            <person name="Niang G."/>
            <person name="Scheremetjew M."/>
            <person name="Finn R."/>
            <person name="Kale V."/>
            <person name="Holt S."/>
            <person name="Cochrane G."/>
            <person name="Meng A."/>
            <person name="Brown T."/>
            <person name="Cohen L."/>
        </authorList>
    </citation>
    <scope>NUCLEOTIDE SEQUENCE</scope>
    <source>
        <strain evidence="4">CCMP 2712</strain>
    </source>
</reference>
<evidence type="ECO:0000256" key="1">
    <source>
        <dbReference type="ARBA" id="ARBA00022737"/>
    </source>
</evidence>
<dbReference type="EMBL" id="HBKN01022975">
    <property type="protein sequence ID" value="CAE2304894.1"/>
    <property type="molecule type" value="Transcribed_RNA"/>
</dbReference>
<evidence type="ECO:0000313" key="4">
    <source>
        <dbReference type="EMBL" id="CAE2304894.1"/>
    </source>
</evidence>
<dbReference type="InterPro" id="IPR036770">
    <property type="entry name" value="Ankyrin_rpt-contain_sf"/>
</dbReference>
<dbReference type="Pfam" id="PF12796">
    <property type="entry name" value="Ank_2"/>
    <property type="match status" value="1"/>
</dbReference>
<dbReference type="SMART" id="SM00248">
    <property type="entry name" value="ANK"/>
    <property type="match status" value="4"/>
</dbReference>
<organism evidence="4">
    <name type="scientific">Guillardia theta</name>
    <name type="common">Cryptophyte</name>
    <name type="synonym">Cryptomonas phi</name>
    <dbReference type="NCBI Taxonomy" id="55529"/>
    <lineage>
        <taxon>Eukaryota</taxon>
        <taxon>Cryptophyceae</taxon>
        <taxon>Pyrenomonadales</taxon>
        <taxon>Geminigeraceae</taxon>
        <taxon>Guillardia</taxon>
    </lineage>
</organism>
<dbReference type="Gene3D" id="1.25.40.20">
    <property type="entry name" value="Ankyrin repeat-containing domain"/>
    <property type="match status" value="2"/>
</dbReference>
<dbReference type="InterPro" id="IPR002110">
    <property type="entry name" value="Ankyrin_rpt"/>
</dbReference>
<accession>A0A7S4NRW3</accession>
<dbReference type="PROSITE" id="PS50297">
    <property type="entry name" value="ANK_REP_REGION"/>
    <property type="match status" value="2"/>
</dbReference>
<name>A0A7S4NRW3_GUITH</name>
<evidence type="ECO:0000256" key="2">
    <source>
        <dbReference type="ARBA" id="ARBA00023043"/>
    </source>
</evidence>
<dbReference type="AlphaFoldDB" id="A0A7S4NRW3"/>
<gene>
    <name evidence="4" type="ORF">GTHE00462_LOCUS18042</name>
</gene>